<accession>A0A183CXW8</accession>
<evidence type="ECO:0000256" key="3">
    <source>
        <dbReference type="ARBA" id="ARBA00023242"/>
    </source>
</evidence>
<reference evidence="8" key="1">
    <citation type="submission" date="2016-06" db="UniProtKB">
        <authorList>
            <consortium name="WormBaseParasite"/>
        </authorList>
    </citation>
    <scope>IDENTIFICATION</scope>
</reference>
<keyword evidence="7" id="KW-1185">Reference proteome</keyword>
<dbReference type="PANTHER" id="PTHR14369">
    <property type="entry name" value="SURFEIT LOCUS PROTEIN 6"/>
    <property type="match status" value="1"/>
</dbReference>
<evidence type="ECO:0000256" key="2">
    <source>
        <dbReference type="ARBA" id="ARBA00005904"/>
    </source>
</evidence>
<organism evidence="8">
    <name type="scientific">Gongylonema pulchrum</name>
    <dbReference type="NCBI Taxonomy" id="637853"/>
    <lineage>
        <taxon>Eukaryota</taxon>
        <taxon>Metazoa</taxon>
        <taxon>Ecdysozoa</taxon>
        <taxon>Nematoda</taxon>
        <taxon>Chromadorea</taxon>
        <taxon>Rhabditida</taxon>
        <taxon>Spirurina</taxon>
        <taxon>Spiruromorpha</taxon>
        <taxon>Spiruroidea</taxon>
        <taxon>Gongylonematidae</taxon>
        <taxon>Gongylonema</taxon>
    </lineage>
</organism>
<reference evidence="6 7" key="2">
    <citation type="submission" date="2018-11" db="EMBL/GenBank/DDBJ databases">
        <authorList>
            <consortium name="Pathogen Informatics"/>
        </authorList>
    </citation>
    <scope>NUCLEOTIDE SEQUENCE [LARGE SCALE GENOMIC DNA]</scope>
</reference>
<dbReference type="Pfam" id="PF04935">
    <property type="entry name" value="SURF6"/>
    <property type="match status" value="1"/>
</dbReference>
<dbReference type="GO" id="GO:0042273">
    <property type="term" value="P:ribosomal large subunit biogenesis"/>
    <property type="evidence" value="ECO:0007669"/>
    <property type="project" value="TreeGrafter"/>
</dbReference>
<dbReference type="GO" id="GO:0005730">
    <property type="term" value="C:nucleolus"/>
    <property type="evidence" value="ECO:0007669"/>
    <property type="project" value="TreeGrafter"/>
</dbReference>
<dbReference type="EMBL" id="UYRT01001532">
    <property type="protein sequence ID" value="VDK29785.1"/>
    <property type="molecule type" value="Genomic_DNA"/>
</dbReference>
<feature type="domain" description="Ribosomal RNA-processing protein 14/surfeit locus protein 6 C-terminal" evidence="5">
    <location>
        <begin position="21"/>
        <end position="169"/>
    </location>
</feature>
<gene>
    <name evidence="6" type="ORF">GPUH_LOCUS1309</name>
</gene>
<evidence type="ECO:0000256" key="4">
    <source>
        <dbReference type="SAM" id="MobiDB-lite"/>
    </source>
</evidence>
<evidence type="ECO:0000259" key="5">
    <source>
        <dbReference type="Pfam" id="PF04935"/>
    </source>
</evidence>
<dbReference type="GO" id="GO:0042274">
    <property type="term" value="P:ribosomal small subunit biogenesis"/>
    <property type="evidence" value="ECO:0007669"/>
    <property type="project" value="TreeGrafter"/>
</dbReference>
<proteinExistence type="inferred from homology"/>
<feature type="region of interest" description="Disordered" evidence="4">
    <location>
        <begin position="1"/>
        <end position="31"/>
    </location>
</feature>
<feature type="region of interest" description="Disordered" evidence="4">
    <location>
        <begin position="127"/>
        <end position="179"/>
    </location>
</feature>
<feature type="compositionally biased region" description="Basic and acidic residues" evidence="4">
    <location>
        <begin position="137"/>
        <end position="162"/>
    </location>
</feature>
<evidence type="ECO:0000313" key="8">
    <source>
        <dbReference type="WBParaSite" id="GPUH_0000131001-mRNA-1"/>
    </source>
</evidence>
<dbReference type="OrthoDB" id="444809at2759"/>
<sequence length="179" mass="21310">MISRLPTDDGPPEVKRPKLDAGSNSIQDGKQRDAKLIFSKFDFIVRPEKPKETKKEKRDKFTGKDYKRLLEKAEKRDERLSEIRAKNPGKADKIENNIQWKKAMNRVEGNKDNPELLKKSLNKKEKLKEWRKKKWEKRVEHTKQMQARQQEKRRANIQARKDAVKKKKLQKARKKGRIL</sequence>
<evidence type="ECO:0000256" key="1">
    <source>
        <dbReference type="ARBA" id="ARBA00004123"/>
    </source>
</evidence>
<dbReference type="InterPro" id="IPR007019">
    <property type="entry name" value="SURF6"/>
</dbReference>
<evidence type="ECO:0000313" key="7">
    <source>
        <dbReference type="Proteomes" id="UP000271098"/>
    </source>
</evidence>
<dbReference type="InterPro" id="IPR029190">
    <property type="entry name" value="Rrp14/SURF6_C"/>
</dbReference>
<comment type="similarity">
    <text evidence="2">Belongs to the SURF6 family.</text>
</comment>
<dbReference type="Proteomes" id="UP000271098">
    <property type="component" value="Unassembled WGS sequence"/>
</dbReference>
<protein>
    <submittedName>
        <fullName evidence="8">SURF6 domain-containing protein</fullName>
    </submittedName>
</protein>
<dbReference type="GO" id="GO:0003677">
    <property type="term" value="F:DNA binding"/>
    <property type="evidence" value="ECO:0007669"/>
    <property type="project" value="TreeGrafter"/>
</dbReference>
<dbReference type="PANTHER" id="PTHR14369:SF0">
    <property type="entry name" value="SURFEIT LOCUS PROTEIN 6"/>
    <property type="match status" value="1"/>
</dbReference>
<dbReference type="AlphaFoldDB" id="A0A183CXW8"/>
<dbReference type="WBParaSite" id="GPUH_0000131001-mRNA-1">
    <property type="protein sequence ID" value="GPUH_0000131001-mRNA-1"/>
    <property type="gene ID" value="GPUH_0000131001"/>
</dbReference>
<dbReference type="GO" id="GO:0003723">
    <property type="term" value="F:RNA binding"/>
    <property type="evidence" value="ECO:0007669"/>
    <property type="project" value="TreeGrafter"/>
</dbReference>
<evidence type="ECO:0000313" key="6">
    <source>
        <dbReference type="EMBL" id="VDK29785.1"/>
    </source>
</evidence>
<feature type="compositionally biased region" description="Basic residues" evidence="4">
    <location>
        <begin position="163"/>
        <end position="179"/>
    </location>
</feature>
<comment type="subcellular location">
    <subcellularLocation>
        <location evidence="1">Nucleus</location>
    </subcellularLocation>
</comment>
<keyword evidence="3" id="KW-0539">Nucleus</keyword>
<name>A0A183CXW8_9BILA</name>